<dbReference type="EMBL" id="CP120576">
    <property type="protein sequence ID" value="WEY84082.1"/>
    <property type="molecule type" value="Genomic_DNA"/>
</dbReference>
<dbReference type="PATRIC" id="fig|1423.173.peg.1137"/>
<evidence type="ECO:0000256" key="1">
    <source>
        <dbReference type="ARBA" id="ARBA00004141"/>
    </source>
</evidence>
<organism evidence="6 8">
    <name type="scientific">Bacillus subtilis</name>
    <dbReference type="NCBI Taxonomy" id="1423"/>
    <lineage>
        <taxon>Bacteria</taxon>
        <taxon>Bacillati</taxon>
        <taxon>Bacillota</taxon>
        <taxon>Bacilli</taxon>
        <taxon>Bacillales</taxon>
        <taxon>Bacillaceae</taxon>
        <taxon>Bacillus</taxon>
    </lineage>
</organism>
<feature type="transmembrane region" description="Helical" evidence="5">
    <location>
        <begin position="354"/>
        <end position="374"/>
    </location>
</feature>
<feature type="transmembrane region" description="Helical" evidence="5">
    <location>
        <begin position="271"/>
        <end position="292"/>
    </location>
</feature>
<feature type="transmembrane region" description="Helical" evidence="5">
    <location>
        <begin position="48"/>
        <end position="68"/>
    </location>
</feature>
<feature type="transmembrane region" description="Helical" evidence="5">
    <location>
        <begin position="415"/>
        <end position="432"/>
    </location>
</feature>
<dbReference type="PANTHER" id="PTHR11785:SF512">
    <property type="entry name" value="SOBREMESA, ISOFORM B"/>
    <property type="match status" value="1"/>
</dbReference>
<dbReference type="AlphaFoldDB" id="A0A0D1IS95"/>
<evidence type="ECO:0000256" key="5">
    <source>
        <dbReference type="SAM" id="Phobius"/>
    </source>
</evidence>
<dbReference type="Proteomes" id="UP000032247">
    <property type="component" value="Unassembled WGS sequence"/>
</dbReference>
<proteinExistence type="predicted"/>
<keyword evidence="4 5" id="KW-0472">Membrane</keyword>
<dbReference type="GO" id="GO:0015179">
    <property type="term" value="F:L-amino acid transmembrane transporter activity"/>
    <property type="evidence" value="ECO:0007669"/>
    <property type="project" value="TreeGrafter"/>
</dbReference>
<dbReference type="EMBL" id="JXBC01000002">
    <property type="protein sequence ID" value="KIU12253.1"/>
    <property type="molecule type" value="Genomic_DNA"/>
</dbReference>
<keyword evidence="3 5" id="KW-1133">Transmembrane helix</keyword>
<sequence>MHSEDNGLKKEIGLLFALTLVIGTIIGSGVFMKPGAVLAYSGDSKMALFAWLLGGILTLAGGLTIAEIGTQIPKTGGLYTYLEEVYGEFWGFLCGWVQIIIYGPAIIGALGLYFGSLMANLFGWGSGLSKVIGIIAVLFLCVINIIGTKYGGFVQTLTTIGKLIPIACIIIFGLWKGDQHIFTAVNESISDMNFGAAILATLFAYDGWILLAALGGEMKNPEKLLPRAMTGGLLIVTAIYIFINFALLHILSANEIVTLGENATSTAATMLFGSIGGKLISVGIIVSIFGCLNGKVLSFPRVSFAMAERKQLPFAEKLSHVHPSFRTPWIAISFQIALALIMMLISNPDKLSEISIFMIYIFYVMAFFAVFILRKRAKGKKRAYSVPLYPFMPILAIAGSFFVLGSTLITDTMSCGLSILIGLAGLPVYYGMKKRKAS</sequence>
<feature type="transmembrane region" description="Helical" evidence="5">
    <location>
        <begin position="228"/>
        <end position="251"/>
    </location>
</feature>
<reference evidence="6 8" key="1">
    <citation type="submission" date="2014-12" db="EMBL/GenBank/DDBJ databases">
        <title>Comparative genome analysis of Bacillus coagulans HM-08, Clostridium butyricum HM-68, Bacillus subtilis HM-66 and Bacillus licheniformis BL-09.</title>
        <authorList>
            <person name="Zhang H."/>
        </authorList>
    </citation>
    <scope>NUCLEOTIDE SEQUENCE [LARGE SCALE GENOMIC DNA]</scope>
    <source>
        <strain evidence="6 8">HM-66</strain>
    </source>
</reference>
<evidence type="ECO:0000313" key="8">
    <source>
        <dbReference type="Proteomes" id="UP000032247"/>
    </source>
</evidence>
<evidence type="ECO:0000313" key="7">
    <source>
        <dbReference type="EMBL" id="WEY84082.1"/>
    </source>
</evidence>
<evidence type="ECO:0000256" key="2">
    <source>
        <dbReference type="ARBA" id="ARBA00022692"/>
    </source>
</evidence>
<dbReference type="FunFam" id="1.20.1740.10:FF:000051">
    <property type="entry name" value="Amino acid permease"/>
    <property type="match status" value="1"/>
</dbReference>
<accession>A0A0D1IS95</accession>
<dbReference type="InterPro" id="IPR002293">
    <property type="entry name" value="AA/rel_permease1"/>
</dbReference>
<comment type="subcellular location">
    <subcellularLocation>
        <location evidence="1">Membrane</location>
        <topology evidence="1">Multi-pass membrane protein</topology>
    </subcellularLocation>
</comment>
<dbReference type="Proteomes" id="UP001214898">
    <property type="component" value="Chromosome"/>
</dbReference>
<feature type="transmembrane region" description="Helical" evidence="5">
    <location>
        <begin position="121"/>
        <end position="146"/>
    </location>
</feature>
<evidence type="ECO:0000313" key="6">
    <source>
        <dbReference type="EMBL" id="KIU12253.1"/>
    </source>
</evidence>
<feature type="transmembrane region" description="Helical" evidence="5">
    <location>
        <begin position="153"/>
        <end position="175"/>
    </location>
</feature>
<name>A0A0D1IS95_BACIU</name>
<feature type="transmembrane region" description="Helical" evidence="5">
    <location>
        <begin position="12"/>
        <end position="32"/>
    </location>
</feature>
<feature type="transmembrane region" description="Helical" evidence="5">
    <location>
        <begin position="195"/>
        <end position="216"/>
    </location>
</feature>
<evidence type="ECO:0000256" key="4">
    <source>
        <dbReference type="ARBA" id="ARBA00023136"/>
    </source>
</evidence>
<dbReference type="PIRSF" id="PIRSF006060">
    <property type="entry name" value="AA_transporter"/>
    <property type="match status" value="1"/>
</dbReference>
<dbReference type="RefSeq" id="WP_014479570.1">
    <property type="nucleotide sequence ID" value="NZ_BAABSX010000008.1"/>
</dbReference>
<dbReference type="Pfam" id="PF13520">
    <property type="entry name" value="AA_permease_2"/>
    <property type="match status" value="1"/>
</dbReference>
<dbReference type="GO" id="GO:0016020">
    <property type="term" value="C:membrane"/>
    <property type="evidence" value="ECO:0007669"/>
    <property type="project" value="UniProtKB-SubCell"/>
</dbReference>
<reference evidence="7" key="2">
    <citation type="submission" date="2023-03" db="EMBL/GenBank/DDBJ databases">
        <title>Complete genome sequences of 52 Bacillus and Priestia strains isolated from West-African fermentations and 26 reference strains from the DSMZ collection.</title>
        <authorList>
            <person name="Wiedenbein E.S."/>
            <person name="Canoy T.S."/>
            <person name="Hui Y."/>
            <person name="Parkouda C."/>
            <person name="Dawende C."/>
            <person name="Ametefe E."/>
            <person name="Jespersen L."/>
            <person name="Nielsen D.S."/>
        </authorList>
    </citation>
    <scope>NUCLEOTIDE SEQUENCE</scope>
    <source>
        <strain evidence="7">PRO56</strain>
    </source>
</reference>
<keyword evidence="2 5" id="KW-0812">Transmembrane</keyword>
<dbReference type="PANTHER" id="PTHR11785">
    <property type="entry name" value="AMINO ACID TRANSPORTER"/>
    <property type="match status" value="1"/>
</dbReference>
<feature type="transmembrane region" description="Helical" evidence="5">
    <location>
        <begin position="89"/>
        <end position="115"/>
    </location>
</feature>
<protein>
    <submittedName>
        <fullName evidence="7">Serine/threonine exchanger</fullName>
    </submittedName>
</protein>
<dbReference type="Gene3D" id="1.20.1740.10">
    <property type="entry name" value="Amino acid/polyamine transporter I"/>
    <property type="match status" value="1"/>
</dbReference>
<feature type="transmembrane region" description="Helical" evidence="5">
    <location>
        <begin position="386"/>
        <end position="409"/>
    </location>
</feature>
<dbReference type="STRING" id="483913.AN935_06690"/>
<dbReference type="InterPro" id="IPR050598">
    <property type="entry name" value="AminoAcid_Transporter"/>
</dbReference>
<evidence type="ECO:0000256" key="3">
    <source>
        <dbReference type="ARBA" id="ARBA00022989"/>
    </source>
</evidence>
<gene>
    <name evidence="7" type="primary">steT</name>
    <name evidence="7" type="ORF">P5633_17330</name>
    <name evidence="6" type="ORF">SC09_Contig19orf00671</name>
</gene>
<feature type="transmembrane region" description="Helical" evidence="5">
    <location>
        <begin position="329"/>
        <end position="348"/>
    </location>
</feature>